<feature type="signal peptide" evidence="1">
    <location>
        <begin position="1"/>
        <end position="24"/>
    </location>
</feature>
<dbReference type="InterPro" id="IPR011047">
    <property type="entry name" value="Quinoprotein_ADH-like_sf"/>
</dbReference>
<dbReference type="InterPro" id="IPR015943">
    <property type="entry name" value="WD40/YVTN_repeat-like_dom_sf"/>
</dbReference>
<accession>A0ABT7PG90</accession>
<keyword evidence="4" id="KW-1185">Reference proteome</keyword>
<protein>
    <submittedName>
        <fullName evidence="3">PQQ-like beta-propeller repeat protein</fullName>
    </submittedName>
</protein>
<evidence type="ECO:0000259" key="2">
    <source>
        <dbReference type="Pfam" id="PF13360"/>
    </source>
</evidence>
<dbReference type="SUPFAM" id="SSF50998">
    <property type="entry name" value="Quinoprotein alcohol dehydrogenase-like"/>
    <property type="match status" value="1"/>
</dbReference>
<feature type="chain" id="PRO_5045918781" evidence="1">
    <location>
        <begin position="25"/>
        <end position="446"/>
    </location>
</feature>
<dbReference type="InterPro" id="IPR002372">
    <property type="entry name" value="PQQ_rpt_dom"/>
</dbReference>
<reference evidence="3 4" key="1">
    <citation type="submission" date="2023-06" db="EMBL/GenBank/DDBJ databases">
        <title>Roseiconus lacunae JC819 isolated from Gulf of Mannar region, Tamil Nadu.</title>
        <authorList>
            <person name="Pk S."/>
            <person name="Ch S."/>
            <person name="Ch V.R."/>
        </authorList>
    </citation>
    <scope>NUCLEOTIDE SEQUENCE [LARGE SCALE GENOMIC DNA]</scope>
    <source>
        <strain evidence="3 4">JC819</strain>
    </source>
</reference>
<dbReference type="Proteomes" id="UP001239462">
    <property type="component" value="Unassembled WGS sequence"/>
</dbReference>
<dbReference type="RefSeq" id="WP_289162996.1">
    <property type="nucleotide sequence ID" value="NZ_JASZZN010000005.1"/>
</dbReference>
<evidence type="ECO:0000256" key="1">
    <source>
        <dbReference type="SAM" id="SignalP"/>
    </source>
</evidence>
<name>A0ABT7PG90_9BACT</name>
<dbReference type="InterPro" id="IPR018391">
    <property type="entry name" value="PQQ_b-propeller_rpt"/>
</dbReference>
<dbReference type="PANTHER" id="PTHR34512:SF30">
    <property type="entry name" value="OUTER MEMBRANE PROTEIN ASSEMBLY FACTOR BAMB"/>
    <property type="match status" value="1"/>
</dbReference>
<evidence type="ECO:0000313" key="3">
    <source>
        <dbReference type="EMBL" id="MDM4015497.1"/>
    </source>
</evidence>
<sequence>MRLFAGCQFMSLALLTVLSSTGFAEWPGWMGVGRDNRPTDLTLPSDFQAVPPAVLWKAPAAGGYAGPAVQGGNVYIADYQTSADSTVPNFERKKITGRERVRCLDAQSGEEKWSHAYPVSYSISYPAGPRCTPIVDGDRVYTLGAEGELICFQASDGEIKWSKNLPREYSTKPALWGYASHPLIDGEKLVCVVGGTGSHLVAFNKRTGEELWRQGTASEQGYVPPTIIQAGGVRQLIIANPDAVSSLDPESGKPYWSTPYQATNGSIIMSPVTAQIDGKTYLYVAGYSNKNLLLELDDRKPAATVVWQDINKHALSPVNVQPIVDGKMLYGFDQNGALMGVELPSGDRQWQTGQPIAERPLRSATAFILAPKGDDRYLMFTELGDLVIARLTTEGYEEIDRTNVIEPTSVAFGRRVVWSAPAVDQGRLFIRNDNEVICLQVSPKSL</sequence>
<organism evidence="3 4">
    <name type="scientific">Roseiconus lacunae</name>
    <dbReference type="NCBI Taxonomy" id="2605694"/>
    <lineage>
        <taxon>Bacteria</taxon>
        <taxon>Pseudomonadati</taxon>
        <taxon>Planctomycetota</taxon>
        <taxon>Planctomycetia</taxon>
        <taxon>Pirellulales</taxon>
        <taxon>Pirellulaceae</taxon>
        <taxon>Roseiconus</taxon>
    </lineage>
</organism>
<dbReference type="SMART" id="SM00564">
    <property type="entry name" value="PQQ"/>
    <property type="match status" value="3"/>
</dbReference>
<dbReference type="PANTHER" id="PTHR34512">
    <property type="entry name" value="CELL SURFACE PROTEIN"/>
    <property type="match status" value="1"/>
</dbReference>
<proteinExistence type="predicted"/>
<dbReference type="Pfam" id="PF13360">
    <property type="entry name" value="PQQ_2"/>
    <property type="match status" value="1"/>
</dbReference>
<comment type="caution">
    <text evidence="3">The sequence shown here is derived from an EMBL/GenBank/DDBJ whole genome shotgun (WGS) entry which is preliminary data.</text>
</comment>
<gene>
    <name evidence="3" type="ORF">QTN89_08665</name>
</gene>
<dbReference type="EMBL" id="JASZZN010000005">
    <property type="protein sequence ID" value="MDM4015497.1"/>
    <property type="molecule type" value="Genomic_DNA"/>
</dbReference>
<evidence type="ECO:0000313" key="4">
    <source>
        <dbReference type="Proteomes" id="UP001239462"/>
    </source>
</evidence>
<feature type="domain" description="Pyrrolo-quinoline quinone repeat" evidence="2">
    <location>
        <begin position="98"/>
        <end position="352"/>
    </location>
</feature>
<dbReference type="Gene3D" id="2.130.10.10">
    <property type="entry name" value="YVTN repeat-like/Quinoprotein amine dehydrogenase"/>
    <property type="match status" value="1"/>
</dbReference>
<dbReference type="Gene3D" id="2.40.10.480">
    <property type="match status" value="1"/>
</dbReference>
<keyword evidence="1" id="KW-0732">Signal</keyword>